<evidence type="ECO:0000313" key="2">
    <source>
        <dbReference type="EMBL" id="KAF0899452.1"/>
    </source>
</evidence>
<dbReference type="EMBL" id="SPHZ02000009">
    <property type="protein sequence ID" value="KAF0899452.1"/>
    <property type="molecule type" value="Genomic_DNA"/>
</dbReference>
<comment type="caution">
    <text evidence="2">The sequence shown here is derived from an EMBL/GenBank/DDBJ whole genome shotgun (WGS) entry which is preliminary data.</text>
</comment>
<dbReference type="AlphaFoldDB" id="A0A6G1CGZ1"/>
<feature type="region of interest" description="Disordered" evidence="1">
    <location>
        <begin position="1"/>
        <end position="87"/>
    </location>
</feature>
<keyword evidence="3" id="KW-1185">Reference proteome</keyword>
<dbReference type="Proteomes" id="UP000479710">
    <property type="component" value="Unassembled WGS sequence"/>
</dbReference>
<name>A0A6G1CGZ1_9ORYZ</name>
<organism evidence="2 3">
    <name type="scientific">Oryza meyeriana var. granulata</name>
    <dbReference type="NCBI Taxonomy" id="110450"/>
    <lineage>
        <taxon>Eukaryota</taxon>
        <taxon>Viridiplantae</taxon>
        <taxon>Streptophyta</taxon>
        <taxon>Embryophyta</taxon>
        <taxon>Tracheophyta</taxon>
        <taxon>Spermatophyta</taxon>
        <taxon>Magnoliopsida</taxon>
        <taxon>Liliopsida</taxon>
        <taxon>Poales</taxon>
        <taxon>Poaceae</taxon>
        <taxon>BOP clade</taxon>
        <taxon>Oryzoideae</taxon>
        <taxon>Oryzeae</taxon>
        <taxon>Oryzinae</taxon>
        <taxon>Oryza</taxon>
        <taxon>Oryza meyeriana</taxon>
    </lineage>
</organism>
<protein>
    <submittedName>
        <fullName evidence="2">Uncharacterized protein</fullName>
    </submittedName>
</protein>
<feature type="compositionally biased region" description="Basic residues" evidence="1">
    <location>
        <begin position="58"/>
        <end position="67"/>
    </location>
</feature>
<reference evidence="2 3" key="1">
    <citation type="submission" date="2019-11" db="EMBL/GenBank/DDBJ databases">
        <title>Whole genome sequence of Oryza granulata.</title>
        <authorList>
            <person name="Li W."/>
        </authorList>
    </citation>
    <scope>NUCLEOTIDE SEQUENCE [LARGE SCALE GENOMIC DNA]</scope>
    <source>
        <strain evidence="3">cv. Menghai</strain>
        <tissue evidence="2">Leaf</tissue>
    </source>
</reference>
<evidence type="ECO:0000256" key="1">
    <source>
        <dbReference type="SAM" id="MobiDB-lite"/>
    </source>
</evidence>
<gene>
    <name evidence="2" type="ORF">E2562_019954</name>
</gene>
<accession>A0A6G1CGZ1</accession>
<evidence type="ECO:0000313" key="3">
    <source>
        <dbReference type="Proteomes" id="UP000479710"/>
    </source>
</evidence>
<sequence>MAVMIVHPHPNEGKEAIQYEASGEDSQSRGPKSVLGSLPPRSVKKASWATPLPSLSKRDRRRKRRRSGSSEVLAGGPDGRRQHQSKK</sequence>
<proteinExistence type="predicted"/>